<reference evidence="3" key="1">
    <citation type="submission" date="2022-12" db="EMBL/GenBank/DDBJ databases">
        <title>Draft genome assemblies for two species of Escallonia (Escalloniales).</title>
        <authorList>
            <person name="Chanderbali A."/>
            <person name="Dervinis C."/>
            <person name="Anghel I."/>
            <person name="Soltis D."/>
            <person name="Soltis P."/>
            <person name="Zapata F."/>
        </authorList>
    </citation>
    <scope>NUCLEOTIDE SEQUENCE</scope>
    <source>
        <strain evidence="3">UCBG64.0493</strain>
        <tissue evidence="3">Leaf</tissue>
    </source>
</reference>
<dbReference type="GO" id="GO:0008270">
    <property type="term" value="F:zinc ion binding"/>
    <property type="evidence" value="ECO:0007669"/>
    <property type="project" value="UniProtKB-KW"/>
</dbReference>
<sequence>MARGQSTDHARSQAKARKLKCYYCHKEGHYRKDCTERKEKKKDNSKTADSGLVKDNSDGVNFLSVTISSSDGEWILNTGCSYHICPKRDWFATYHSFDGGVLMGNDVACKVGSTVTGVAAAAALSSDATLQTIVALSTTEAEYIAATEAVKEAIWLKGLVGDLRLKHESSTVYCDSQRAIHFIKN</sequence>
<dbReference type="Pfam" id="PF22936">
    <property type="entry name" value="Pol_BBD"/>
    <property type="match status" value="1"/>
</dbReference>
<dbReference type="InterPro" id="IPR036875">
    <property type="entry name" value="Znf_CCHC_sf"/>
</dbReference>
<protein>
    <recommendedName>
        <fullName evidence="2">CCHC-type domain-containing protein</fullName>
    </recommendedName>
</protein>
<proteinExistence type="predicted"/>
<evidence type="ECO:0000259" key="2">
    <source>
        <dbReference type="PROSITE" id="PS50158"/>
    </source>
</evidence>
<evidence type="ECO:0000256" key="1">
    <source>
        <dbReference type="PROSITE-ProRule" id="PRU00047"/>
    </source>
</evidence>
<dbReference type="PROSITE" id="PS50158">
    <property type="entry name" value="ZF_CCHC"/>
    <property type="match status" value="1"/>
</dbReference>
<comment type="caution">
    <text evidence="3">The sequence shown here is derived from an EMBL/GenBank/DDBJ whole genome shotgun (WGS) entry which is preliminary data.</text>
</comment>
<dbReference type="GO" id="GO:0003676">
    <property type="term" value="F:nucleic acid binding"/>
    <property type="evidence" value="ECO:0007669"/>
    <property type="project" value="InterPro"/>
</dbReference>
<keyword evidence="1" id="KW-0863">Zinc-finger</keyword>
<dbReference type="Proteomes" id="UP001188597">
    <property type="component" value="Unassembled WGS sequence"/>
</dbReference>
<name>A0AA88XQ60_9ASTE</name>
<dbReference type="AlphaFoldDB" id="A0AA88XQ60"/>
<dbReference type="InterPro" id="IPR001878">
    <property type="entry name" value="Znf_CCHC"/>
</dbReference>
<dbReference type="Gene3D" id="4.10.60.10">
    <property type="entry name" value="Zinc finger, CCHC-type"/>
    <property type="match status" value="1"/>
</dbReference>
<accession>A0AA88XQ60</accession>
<keyword evidence="1" id="KW-0862">Zinc</keyword>
<evidence type="ECO:0000313" key="4">
    <source>
        <dbReference type="Proteomes" id="UP001188597"/>
    </source>
</evidence>
<keyword evidence="4" id="KW-1185">Reference proteome</keyword>
<dbReference type="SUPFAM" id="SSF57756">
    <property type="entry name" value="Retrovirus zinc finger-like domains"/>
    <property type="match status" value="1"/>
</dbReference>
<organism evidence="3 4">
    <name type="scientific">Escallonia herrerae</name>
    <dbReference type="NCBI Taxonomy" id="1293975"/>
    <lineage>
        <taxon>Eukaryota</taxon>
        <taxon>Viridiplantae</taxon>
        <taxon>Streptophyta</taxon>
        <taxon>Embryophyta</taxon>
        <taxon>Tracheophyta</taxon>
        <taxon>Spermatophyta</taxon>
        <taxon>Magnoliopsida</taxon>
        <taxon>eudicotyledons</taxon>
        <taxon>Gunneridae</taxon>
        <taxon>Pentapetalae</taxon>
        <taxon>asterids</taxon>
        <taxon>campanulids</taxon>
        <taxon>Escalloniales</taxon>
        <taxon>Escalloniaceae</taxon>
        <taxon>Escallonia</taxon>
    </lineage>
</organism>
<evidence type="ECO:0000313" key="3">
    <source>
        <dbReference type="EMBL" id="KAK3042425.1"/>
    </source>
</evidence>
<feature type="domain" description="CCHC-type" evidence="2">
    <location>
        <begin position="20"/>
        <end position="36"/>
    </location>
</feature>
<dbReference type="Pfam" id="PF00098">
    <property type="entry name" value="zf-CCHC"/>
    <property type="match status" value="1"/>
</dbReference>
<gene>
    <name evidence="3" type="ORF">RJ639_000149</name>
</gene>
<dbReference type="CDD" id="cd09272">
    <property type="entry name" value="RNase_HI_RT_Ty1"/>
    <property type="match status" value="1"/>
</dbReference>
<dbReference type="InterPro" id="IPR054722">
    <property type="entry name" value="PolX-like_BBD"/>
</dbReference>
<dbReference type="EMBL" id="JAVXUP010000020">
    <property type="protein sequence ID" value="KAK3042425.1"/>
    <property type="molecule type" value="Genomic_DNA"/>
</dbReference>
<keyword evidence="1" id="KW-0479">Metal-binding</keyword>
<dbReference type="SMART" id="SM00343">
    <property type="entry name" value="ZnF_C2HC"/>
    <property type="match status" value="1"/>
</dbReference>